<dbReference type="Pfam" id="PF04451">
    <property type="entry name" value="Capsid_NCLDV"/>
    <property type="match status" value="1"/>
</dbReference>
<reference evidence="3" key="1">
    <citation type="journal article" date="2020" name="Nature">
        <title>Giant virus diversity and host interactions through global metagenomics.</title>
        <authorList>
            <person name="Schulz F."/>
            <person name="Roux S."/>
            <person name="Paez-Espino D."/>
            <person name="Jungbluth S."/>
            <person name="Walsh D.A."/>
            <person name="Denef V.J."/>
            <person name="McMahon K.D."/>
            <person name="Konstantinidis K.T."/>
            <person name="Eloe-Fadrosh E.A."/>
            <person name="Kyrpides N.C."/>
            <person name="Woyke T."/>
        </authorList>
    </citation>
    <scope>NUCLEOTIDE SEQUENCE</scope>
    <source>
        <strain evidence="3">GVMAG-M-3300023179-4</strain>
    </source>
</reference>
<dbReference type="InterPro" id="IPR007542">
    <property type="entry name" value="MCP_C"/>
</dbReference>
<name>A0A6C0H151_9ZZZZ</name>
<dbReference type="InterPro" id="IPR016112">
    <property type="entry name" value="VP_dsDNA_II"/>
</dbReference>
<evidence type="ECO:0000259" key="2">
    <source>
        <dbReference type="Pfam" id="PF16903"/>
    </source>
</evidence>
<evidence type="ECO:0000259" key="1">
    <source>
        <dbReference type="Pfam" id="PF04451"/>
    </source>
</evidence>
<feature type="domain" description="Major capsid protein C-terminal" evidence="1">
    <location>
        <begin position="201"/>
        <end position="521"/>
    </location>
</feature>
<dbReference type="InterPro" id="IPR031654">
    <property type="entry name" value="Capsid_N"/>
</dbReference>
<proteinExistence type="predicted"/>
<protein>
    <recommendedName>
        <fullName evidence="4">Major capsid protein</fullName>
    </recommendedName>
</protein>
<dbReference type="EMBL" id="MN739838">
    <property type="protein sequence ID" value="QHT74110.1"/>
    <property type="molecule type" value="Genomic_DNA"/>
</dbReference>
<dbReference type="InterPro" id="IPR038519">
    <property type="entry name" value="MCP_C_sf"/>
</dbReference>
<dbReference type="Gene3D" id="2.70.9.10">
    <property type="entry name" value="Adenovirus Type 2 Hexon, domain 4"/>
    <property type="match status" value="1"/>
</dbReference>
<organism evidence="3">
    <name type="scientific">viral metagenome</name>
    <dbReference type="NCBI Taxonomy" id="1070528"/>
    <lineage>
        <taxon>unclassified sequences</taxon>
        <taxon>metagenomes</taxon>
        <taxon>organismal metagenomes</taxon>
    </lineage>
</organism>
<dbReference type="SUPFAM" id="SSF49749">
    <property type="entry name" value="Group II dsDNA viruses VP"/>
    <property type="match status" value="3"/>
</dbReference>
<evidence type="ECO:0000313" key="3">
    <source>
        <dbReference type="EMBL" id="QHT74110.1"/>
    </source>
</evidence>
<dbReference type="GO" id="GO:0005198">
    <property type="term" value="F:structural molecule activity"/>
    <property type="evidence" value="ECO:0007669"/>
    <property type="project" value="InterPro"/>
</dbReference>
<dbReference type="Gene3D" id="2.70.9.20">
    <property type="entry name" value="Major capsid protein Vp54"/>
    <property type="match status" value="2"/>
</dbReference>
<accession>A0A6C0H151</accession>
<dbReference type="AlphaFoldDB" id="A0A6C0H151"/>
<dbReference type="Pfam" id="PF16903">
    <property type="entry name" value="Capsid_N"/>
    <property type="match status" value="1"/>
</dbReference>
<sequence>MESIEQTFNGTGDFGRKVQCPVVRNGDLITKMYLRVAISAGDSTAVTTGNWNNVQWAWVTSLGHALIDNVELEIGGTRIDKHWGDWLTIWNELSRKIGQDRGYNTMIGNVPALTTLAQAHPAYVLWVPLRFFFCRFDGLALPLIALQYHEVRVNFEFVAVENLINFQQIGTGGAKALANALGLAMTSCSLYVDYIYLDSEERKRFAQASHEYLIEALQYPGAESVVGLASKIRLNLNHPCKFLIWTTKLGRYSNGSSFIGNAGRFALAFAASGSAPTNANSNIYTGEEGQVAFVTVDSNGVIVPRSASLQAIYNYMQPVLIATENGVGVAEVNNVTLLGVALSEVFLSTPTSQYTSSTVVTFADGHTITADLSTRNSDTGNEGASKFDIFIQQYDNFGNQLDGSENPVLQALLQLNGQDRFDQREGQYFNYVQPWQCFSNTPSDGINVYSFALNPEEHQPSGTCNFSRIDNATLSINFGRLRADGDAESYYQSNYIGSNGTATSVWAVNYNVLRVMSGMAGLAYSN</sequence>
<feature type="domain" description="Major capsid protein N-terminal" evidence="2">
    <location>
        <begin position="1"/>
        <end position="198"/>
    </location>
</feature>
<evidence type="ECO:0008006" key="4">
    <source>
        <dbReference type="Google" id="ProtNLM"/>
    </source>
</evidence>